<dbReference type="PANTHER" id="PTHR47791:SF3">
    <property type="entry name" value="MEIOTICALLY UP-REGULATED GENE 191 PROTEIN"/>
    <property type="match status" value="1"/>
</dbReference>
<dbReference type="EMBL" id="BAAAMK010000005">
    <property type="protein sequence ID" value="GAA1959133.1"/>
    <property type="molecule type" value="Genomic_DNA"/>
</dbReference>
<keyword evidence="2" id="KW-1185">Reference proteome</keyword>
<organism evidence="1 2">
    <name type="scientific">Agromyces allii</name>
    <dbReference type="NCBI Taxonomy" id="393607"/>
    <lineage>
        <taxon>Bacteria</taxon>
        <taxon>Bacillati</taxon>
        <taxon>Actinomycetota</taxon>
        <taxon>Actinomycetes</taxon>
        <taxon>Micrococcales</taxon>
        <taxon>Microbacteriaceae</taxon>
        <taxon>Agromyces</taxon>
    </lineage>
</organism>
<dbReference type="Proteomes" id="UP001499954">
    <property type="component" value="Unassembled WGS sequence"/>
</dbReference>
<comment type="caution">
    <text evidence="1">The sequence shown here is derived from an EMBL/GenBank/DDBJ whole genome shotgun (WGS) entry which is preliminary data.</text>
</comment>
<dbReference type="PANTHER" id="PTHR47791">
    <property type="entry name" value="MEIOTICALLY UP-REGULATED GENE 191 PROTEIN"/>
    <property type="match status" value="1"/>
</dbReference>
<dbReference type="RefSeq" id="WP_157416420.1">
    <property type="nucleotide sequence ID" value="NZ_BAAAMK010000005.1"/>
</dbReference>
<accession>A0ABP5C9L1</accession>
<reference evidence="2" key="1">
    <citation type="journal article" date="2019" name="Int. J. Syst. Evol. Microbiol.">
        <title>The Global Catalogue of Microorganisms (GCM) 10K type strain sequencing project: providing services to taxonomists for standard genome sequencing and annotation.</title>
        <authorList>
            <consortium name="The Broad Institute Genomics Platform"/>
            <consortium name="The Broad Institute Genome Sequencing Center for Infectious Disease"/>
            <person name="Wu L."/>
            <person name="Ma J."/>
        </authorList>
    </citation>
    <scope>NUCLEOTIDE SEQUENCE [LARGE SCALE GENOMIC DNA]</scope>
    <source>
        <strain evidence="2">JCM 13584</strain>
    </source>
</reference>
<dbReference type="Gene3D" id="1.50.10.20">
    <property type="match status" value="1"/>
</dbReference>
<proteinExistence type="predicted"/>
<evidence type="ECO:0008006" key="3">
    <source>
        <dbReference type="Google" id="ProtNLM"/>
    </source>
</evidence>
<evidence type="ECO:0000313" key="2">
    <source>
        <dbReference type="Proteomes" id="UP001499954"/>
    </source>
</evidence>
<protein>
    <recommendedName>
        <fullName evidence="3">Glycosyl hydrolase</fullName>
    </recommendedName>
</protein>
<gene>
    <name evidence="1" type="ORF">GCM10009717_27080</name>
</gene>
<evidence type="ECO:0000313" key="1">
    <source>
        <dbReference type="EMBL" id="GAA1959133.1"/>
    </source>
</evidence>
<sequence>MTSNRSATIAAFQRADELYRAASADGSTFWFLGNALHAGLRTLIASGSRDRTGLLQYGLEKFKAVVAKGTDGIWRDDFGWWGGAFCTAIRNRSALGYSDPLYDSLFAELLDQAIWCWTKLDGNWRDIAYSATIDHAVADADVVGGAFNVAPDESDAPVLAGRNSVTNAGFWLLSLELELLTRQQQYASRTWAYATWFQAWESRREAGEPAMRDARGLVLERPTGNASFSAWTWSGDQGAIALDSLRQLEKEMGPPYTNSLAAAIAIAVRNDLSVDGILTEDLAFRSEFDQFTVDYSTGKGICIRYLADVCAIIGPDWTQRELGTFIRANAASVWARRDQATGDLPFAWGAVQPSEPITGHEDIQALVFHMSALDVLSAATRFWPDAPIDGSATGE</sequence>
<name>A0ABP5C9L1_9MICO</name>
<dbReference type="InterPro" id="IPR053169">
    <property type="entry name" value="MUG_Protein"/>
</dbReference>